<name>A0A7C9JP49_9BACT</name>
<dbReference type="GO" id="GO:0015074">
    <property type="term" value="P:DNA integration"/>
    <property type="evidence" value="ECO:0007669"/>
    <property type="project" value="InterPro"/>
</dbReference>
<protein>
    <submittedName>
        <fullName evidence="2">IS3 family transposase</fullName>
    </submittedName>
</protein>
<dbReference type="InterPro" id="IPR001584">
    <property type="entry name" value="Integrase_cat-core"/>
</dbReference>
<dbReference type="InterPro" id="IPR036397">
    <property type="entry name" value="RNaseH_sf"/>
</dbReference>
<dbReference type="PANTHER" id="PTHR46889:SF4">
    <property type="entry name" value="TRANSPOSASE INSO FOR INSERTION SEQUENCE ELEMENT IS911B-RELATED"/>
    <property type="match status" value="1"/>
</dbReference>
<evidence type="ECO:0000259" key="1">
    <source>
        <dbReference type="PROSITE" id="PS50994"/>
    </source>
</evidence>
<dbReference type="PROSITE" id="PS50994">
    <property type="entry name" value="INTEGRASE"/>
    <property type="match status" value="1"/>
</dbReference>
<dbReference type="AlphaFoldDB" id="A0A7C9JP49"/>
<dbReference type="InterPro" id="IPR025948">
    <property type="entry name" value="HTH-like_dom"/>
</dbReference>
<dbReference type="InterPro" id="IPR048020">
    <property type="entry name" value="Transpos_IS3"/>
</dbReference>
<feature type="domain" description="Integrase catalytic" evidence="1">
    <location>
        <begin position="133"/>
        <end position="298"/>
    </location>
</feature>
<proteinExistence type="predicted"/>
<reference evidence="2" key="1">
    <citation type="submission" date="2018-08" db="EMBL/GenBank/DDBJ databases">
        <title>Murine metabolic-syndrome-specific gut microbial biobank.</title>
        <authorList>
            <person name="Liu C."/>
        </authorList>
    </citation>
    <scope>NUCLEOTIDE SEQUENCE [LARGE SCALE GENOMIC DNA]</scope>
    <source>
        <strain evidence="2">Z82</strain>
    </source>
</reference>
<dbReference type="EMBL" id="QWKH01000096">
    <property type="protein sequence ID" value="NBI35278.1"/>
    <property type="molecule type" value="Genomic_DNA"/>
</dbReference>
<dbReference type="GO" id="GO:0003676">
    <property type="term" value="F:nucleic acid binding"/>
    <property type="evidence" value="ECO:0007669"/>
    <property type="project" value="InterPro"/>
</dbReference>
<accession>A0A7C9JP49</accession>
<dbReference type="PANTHER" id="PTHR46889">
    <property type="entry name" value="TRANSPOSASE INSF FOR INSERTION SEQUENCE IS3B-RELATED"/>
    <property type="match status" value="1"/>
</dbReference>
<dbReference type="Gene3D" id="3.30.420.10">
    <property type="entry name" value="Ribonuclease H-like superfamily/Ribonuclease H"/>
    <property type="match status" value="1"/>
</dbReference>
<sequence>MPGLLESRPCVRCEFLKAHRGEFGPIRKACGILGVSKSEYYDYLKRRKSNAQIEREALEGFVVEKFELHKGRYGYRRINRELRRDGIAVSEKRVLSVMRKLGLKAKGATRRHRRAKAVEMGDPRVNLVNRTFEADARNRLRVGDITYIGTSEGWLYLAAVIGAWHRKVVGWSMSERITEKLVVDALEQAVGREDPPAGLGLVFHDDRGVRYTSRAFQRCLGSHGIAQSMSRPGNPWDNALAESFFKTLKRELVKGRGYKARDEARQDIFRYIEPYYNRQRMRSAIGYNAPCDLERDAA</sequence>
<gene>
    <name evidence="2" type="ORF">D1639_09625</name>
</gene>
<dbReference type="Pfam" id="PF13333">
    <property type="entry name" value="rve_2"/>
    <property type="match status" value="1"/>
</dbReference>
<dbReference type="Pfam" id="PF13276">
    <property type="entry name" value="HTH_21"/>
    <property type="match status" value="1"/>
</dbReference>
<dbReference type="InterPro" id="IPR012337">
    <property type="entry name" value="RNaseH-like_sf"/>
</dbReference>
<dbReference type="InterPro" id="IPR050900">
    <property type="entry name" value="Transposase_IS3/IS150/IS904"/>
</dbReference>
<comment type="caution">
    <text evidence="2">The sequence shown here is derived from an EMBL/GenBank/DDBJ whole genome shotgun (WGS) entry which is preliminary data.</text>
</comment>
<dbReference type="SUPFAM" id="SSF53098">
    <property type="entry name" value="Ribonuclease H-like"/>
    <property type="match status" value="1"/>
</dbReference>
<evidence type="ECO:0000313" key="2">
    <source>
        <dbReference type="EMBL" id="NBI35278.1"/>
    </source>
</evidence>
<dbReference type="Pfam" id="PF00665">
    <property type="entry name" value="rve"/>
    <property type="match status" value="1"/>
</dbReference>
<organism evidence="2">
    <name type="scientific">Muribaculaceae bacterium Z82</name>
    <dbReference type="NCBI Taxonomy" id="2304548"/>
    <lineage>
        <taxon>Bacteria</taxon>
        <taxon>Pseudomonadati</taxon>
        <taxon>Bacteroidota</taxon>
        <taxon>Bacteroidia</taxon>
        <taxon>Bacteroidales</taxon>
        <taxon>Muribaculaceae</taxon>
    </lineage>
</organism>
<dbReference type="NCBIfam" id="NF033516">
    <property type="entry name" value="transpos_IS3"/>
    <property type="match status" value="1"/>
</dbReference>